<organism evidence="1">
    <name type="scientific">uncultured Sporomusa sp</name>
    <dbReference type="NCBI Taxonomy" id="307249"/>
    <lineage>
        <taxon>Bacteria</taxon>
        <taxon>Bacillati</taxon>
        <taxon>Bacillota</taxon>
        <taxon>Negativicutes</taxon>
        <taxon>Selenomonadales</taxon>
        <taxon>Sporomusaceae</taxon>
        <taxon>Sporomusa</taxon>
        <taxon>environmental samples</taxon>
    </lineage>
</organism>
<name>A0A212LVM1_9FIRM</name>
<protein>
    <submittedName>
        <fullName evidence="1">Uncharacterized protein</fullName>
    </submittedName>
</protein>
<reference evidence="1" key="1">
    <citation type="submission" date="2016-08" db="EMBL/GenBank/DDBJ databases">
        <authorList>
            <person name="Seilhamer J.J."/>
        </authorList>
    </citation>
    <scope>NUCLEOTIDE SEQUENCE</scope>
    <source>
        <strain evidence="1">86</strain>
    </source>
</reference>
<dbReference type="AlphaFoldDB" id="A0A212LVM1"/>
<gene>
    <name evidence="1" type="ORF">KL86SPO_40002</name>
</gene>
<sequence length="48" mass="5313">MEVNRLILQEVLADSYEIQQAADGLEAVIKLVVTSVQRNFSGNYGKSD</sequence>
<proteinExistence type="predicted"/>
<accession>A0A212LVM1</accession>
<dbReference type="EMBL" id="FMJE01000004">
    <property type="protein sequence ID" value="SCM81520.1"/>
    <property type="molecule type" value="Genomic_DNA"/>
</dbReference>
<evidence type="ECO:0000313" key="1">
    <source>
        <dbReference type="EMBL" id="SCM81520.1"/>
    </source>
</evidence>